<reference evidence="1 2" key="1">
    <citation type="submission" date="2014-07" db="EMBL/GenBank/DDBJ databases">
        <title>Draft genome sequence of Thalassospira xianhensis P-4 (MCCC 1A02616).</title>
        <authorList>
            <person name="Lai Q."/>
            <person name="Shao Z."/>
        </authorList>
    </citation>
    <scope>NUCLEOTIDE SEQUENCE [LARGE SCALE GENOMIC DNA]</scope>
    <source>
        <strain evidence="1 2">MCCC 1A02616</strain>
    </source>
</reference>
<proteinExistence type="predicted"/>
<gene>
    <name evidence="1" type="ORF">TH5_01740</name>
</gene>
<dbReference type="Proteomes" id="UP000252419">
    <property type="component" value="Unassembled WGS sequence"/>
</dbReference>
<organism evidence="1 2">
    <name type="scientific">Thalassospira xianhensis MCCC 1A02616</name>
    <dbReference type="NCBI Taxonomy" id="1177929"/>
    <lineage>
        <taxon>Bacteria</taxon>
        <taxon>Pseudomonadati</taxon>
        <taxon>Pseudomonadota</taxon>
        <taxon>Alphaproteobacteria</taxon>
        <taxon>Rhodospirillales</taxon>
        <taxon>Thalassospiraceae</taxon>
        <taxon>Thalassospira</taxon>
    </lineage>
</organism>
<accession>A0A367UKY6</accession>
<sequence length="229" mass="25862">MKDCDFESDTLTLVVRFGNGEVSQRLIQKRVLNLMIGQTFITGDEAGIRKFLDTKSQPAETFAPVHYGVVVVDYQSKRVSSMQGYCSLTRKLPEYFGLMYSDAEEVVAEERQRYQGLISDGCLSLRSIAGSRNGHDKALGVVGESYDALCISMREQMRKTDSRVCVVIDWHPMRVVEYNDTLDGSLYLKADLADDGFVFSDLDEACWDSWFNSKQMEEGPKPNQVSFGR</sequence>
<keyword evidence="2" id="KW-1185">Reference proteome</keyword>
<dbReference type="RefSeq" id="WP_114120395.1">
    <property type="nucleotide sequence ID" value="NZ_JPWA01000001.1"/>
</dbReference>
<evidence type="ECO:0000313" key="1">
    <source>
        <dbReference type="EMBL" id="RCK07792.1"/>
    </source>
</evidence>
<dbReference type="EMBL" id="JPWA01000001">
    <property type="protein sequence ID" value="RCK07792.1"/>
    <property type="molecule type" value="Genomic_DNA"/>
</dbReference>
<comment type="caution">
    <text evidence="1">The sequence shown here is derived from an EMBL/GenBank/DDBJ whole genome shotgun (WGS) entry which is preliminary data.</text>
</comment>
<protein>
    <submittedName>
        <fullName evidence="1">Uncharacterized protein</fullName>
    </submittedName>
</protein>
<dbReference type="AlphaFoldDB" id="A0A367UKY6"/>
<evidence type="ECO:0000313" key="2">
    <source>
        <dbReference type="Proteomes" id="UP000252419"/>
    </source>
</evidence>
<name>A0A367UKY6_9PROT</name>